<dbReference type="GO" id="GO:0016757">
    <property type="term" value="F:glycosyltransferase activity"/>
    <property type="evidence" value="ECO:0007669"/>
    <property type="project" value="UniProtKB-KW"/>
</dbReference>
<evidence type="ECO:0000256" key="1">
    <source>
        <dbReference type="ARBA" id="ARBA00008007"/>
    </source>
</evidence>
<comment type="caution">
    <text evidence="2">The sequence shown here is derived from an EMBL/GenBank/DDBJ whole genome shotgun (WGS) entry which is preliminary data.</text>
</comment>
<dbReference type="InterPro" id="IPR029057">
    <property type="entry name" value="PRTase-like"/>
</dbReference>
<gene>
    <name evidence="2" type="ORF">M998_2382</name>
</gene>
<evidence type="ECO:0000313" key="2">
    <source>
        <dbReference type="EMBL" id="OAT50743.1"/>
    </source>
</evidence>
<dbReference type="SUPFAM" id="SSF53271">
    <property type="entry name" value="PRTase-like"/>
    <property type="match status" value="1"/>
</dbReference>
<dbReference type="OrthoDB" id="9793412at2"/>
<keyword evidence="2" id="KW-0808">Transferase</keyword>
<name>A0A1B7JS64_9GAMM</name>
<organism evidence="2 3">
    <name type="scientific">Providencia heimbachae ATCC 35613</name>
    <dbReference type="NCBI Taxonomy" id="1354272"/>
    <lineage>
        <taxon>Bacteria</taxon>
        <taxon>Pseudomonadati</taxon>
        <taxon>Pseudomonadota</taxon>
        <taxon>Gammaproteobacteria</taxon>
        <taxon>Enterobacterales</taxon>
        <taxon>Morganellaceae</taxon>
        <taxon>Providencia</taxon>
    </lineage>
</organism>
<keyword evidence="2" id="KW-0328">Glycosyltransferase</keyword>
<sequence length="227" mass="26053">MLTMEGACWLCHQPLKLSCQGICGFCLKNLPTMPNCCPRCALPSEQQDIACARCLNRPPSWHQLITVAPYQAPLRKLIHRYKFNKQPQLAFSLARIFLLFWLKGYRENRWRKPNLILTIPTHPNRLWRRGFDHMALIGENLSTWLNIPYSRNSLLRTRDTLTQITLERERRQSNLRNAFTLKDTVSGLHVAIVDDVITTGATMNTAAQLLICAGAHTVDAWSLCRTL</sequence>
<dbReference type="PATRIC" id="fig|1354272.4.peg.2425"/>
<dbReference type="PANTHER" id="PTHR47505">
    <property type="entry name" value="DNA UTILIZATION PROTEIN YHGH"/>
    <property type="match status" value="1"/>
</dbReference>
<dbReference type="CDD" id="cd06223">
    <property type="entry name" value="PRTases_typeI"/>
    <property type="match status" value="1"/>
</dbReference>
<protein>
    <submittedName>
        <fullName evidence="2">Phosphoribosyltransferase family protein</fullName>
    </submittedName>
</protein>
<dbReference type="PANTHER" id="PTHR47505:SF1">
    <property type="entry name" value="DNA UTILIZATION PROTEIN YHGH"/>
    <property type="match status" value="1"/>
</dbReference>
<comment type="similarity">
    <text evidence="1">Belongs to the ComF/GntX family.</text>
</comment>
<dbReference type="Gene3D" id="3.40.50.2020">
    <property type="match status" value="1"/>
</dbReference>
<dbReference type="EMBL" id="LXEW01000035">
    <property type="protein sequence ID" value="OAT50743.1"/>
    <property type="molecule type" value="Genomic_DNA"/>
</dbReference>
<accession>A0A1B7JS64</accession>
<dbReference type="RefSeq" id="WP_068438695.1">
    <property type="nucleotide sequence ID" value="NZ_LXEW01000035.1"/>
</dbReference>
<dbReference type="InterPro" id="IPR000836">
    <property type="entry name" value="PRTase_dom"/>
</dbReference>
<evidence type="ECO:0000313" key="3">
    <source>
        <dbReference type="Proteomes" id="UP000078224"/>
    </source>
</evidence>
<dbReference type="Proteomes" id="UP000078224">
    <property type="component" value="Unassembled WGS sequence"/>
</dbReference>
<dbReference type="InterPro" id="IPR051910">
    <property type="entry name" value="ComF/GntX_DNA_util-trans"/>
</dbReference>
<proteinExistence type="inferred from homology"/>
<reference evidence="2 3" key="1">
    <citation type="submission" date="2016-04" db="EMBL/GenBank/DDBJ databases">
        <title>ATOL: Assembling a taxonomically balanced genome-scale reconstruction of the evolutionary history of the Enterobacteriaceae.</title>
        <authorList>
            <person name="Plunkett G.III."/>
            <person name="Neeno-Eckwall E.C."/>
            <person name="Glasner J.D."/>
            <person name="Perna N.T."/>
        </authorList>
    </citation>
    <scope>NUCLEOTIDE SEQUENCE [LARGE SCALE GENOMIC DNA]</scope>
    <source>
        <strain evidence="2 3">ATCC 35613</strain>
    </source>
</reference>
<dbReference type="AlphaFoldDB" id="A0A1B7JS64"/>
<keyword evidence="3" id="KW-1185">Reference proteome</keyword>